<keyword evidence="6" id="KW-1185">Reference proteome</keyword>
<dbReference type="PROSITE" id="PS00583">
    <property type="entry name" value="PFKB_KINASES_1"/>
    <property type="match status" value="1"/>
</dbReference>
<feature type="domain" description="Carbohydrate kinase PfkB" evidence="4">
    <location>
        <begin position="23"/>
        <end position="131"/>
    </location>
</feature>
<protein>
    <recommendedName>
        <fullName evidence="4">Carbohydrate kinase PfkB domain-containing protein</fullName>
    </recommendedName>
</protein>
<evidence type="ECO:0000313" key="6">
    <source>
        <dbReference type="Proteomes" id="UP000192775"/>
    </source>
</evidence>
<evidence type="ECO:0000256" key="1">
    <source>
        <dbReference type="ARBA" id="ARBA00010688"/>
    </source>
</evidence>
<dbReference type="EMBL" id="CP020715">
    <property type="protein sequence ID" value="ARJ07461.1"/>
    <property type="molecule type" value="Genomic_DNA"/>
</dbReference>
<evidence type="ECO:0000259" key="4">
    <source>
        <dbReference type="Pfam" id="PF00294"/>
    </source>
</evidence>
<reference evidence="5 6" key="1">
    <citation type="submission" date="2017-04" db="EMBL/GenBank/DDBJ databases">
        <authorList>
            <person name="Afonso C.L."/>
            <person name="Miller P.J."/>
            <person name="Scott M.A."/>
            <person name="Spackman E."/>
            <person name="Goraichik I."/>
            <person name="Dimitrov K.M."/>
            <person name="Suarez D.L."/>
            <person name="Swayne D.E."/>
        </authorList>
    </citation>
    <scope>NUCLEOTIDE SEQUENCE [LARGE SCALE GENOMIC DNA]</scope>
    <source>
        <strain evidence="6">XA(T)</strain>
    </source>
</reference>
<dbReference type="InterPro" id="IPR052700">
    <property type="entry name" value="Carb_kinase_PfkB-like"/>
</dbReference>
<name>A0A1X9LU03_9MICO</name>
<dbReference type="InterPro" id="IPR029056">
    <property type="entry name" value="Ribokinase-like"/>
</dbReference>
<dbReference type="Pfam" id="PF00294">
    <property type="entry name" value="PfkB"/>
    <property type="match status" value="2"/>
</dbReference>
<gene>
    <name evidence="5" type="ORF">B5808_17065</name>
</gene>
<dbReference type="STRING" id="1619308.B5808_17065"/>
<dbReference type="AlphaFoldDB" id="A0A1X9LU03"/>
<dbReference type="GO" id="GO:0016301">
    <property type="term" value="F:kinase activity"/>
    <property type="evidence" value="ECO:0007669"/>
    <property type="project" value="UniProtKB-KW"/>
</dbReference>
<evidence type="ECO:0000256" key="3">
    <source>
        <dbReference type="ARBA" id="ARBA00022777"/>
    </source>
</evidence>
<proteinExistence type="inferred from homology"/>
<accession>A0A1X9LU03</accession>
<organism evidence="5 6">
    <name type="scientific">Cnuibacter physcomitrellae</name>
    <dbReference type="NCBI Taxonomy" id="1619308"/>
    <lineage>
        <taxon>Bacteria</taxon>
        <taxon>Bacillati</taxon>
        <taxon>Actinomycetota</taxon>
        <taxon>Actinomycetes</taxon>
        <taxon>Micrococcales</taxon>
        <taxon>Microbacteriaceae</taxon>
        <taxon>Cnuibacter</taxon>
    </lineage>
</organism>
<comment type="similarity">
    <text evidence="1">Belongs to the carbohydrate kinase PfkB family.</text>
</comment>
<dbReference type="Gene3D" id="3.40.1190.20">
    <property type="match status" value="1"/>
</dbReference>
<keyword evidence="3" id="KW-0418">Kinase</keyword>
<dbReference type="PANTHER" id="PTHR43320:SF3">
    <property type="entry name" value="CARBOHYDRATE KINASE PFKB DOMAIN-CONTAINING PROTEIN"/>
    <property type="match status" value="1"/>
</dbReference>
<sequence length="276" mass="29436">MHHQQTEHSGLATIGDNTVDQYYGTEQTSFVGGNAVNVAVKLRTLGADVAYAGAVGPDADGERIRRTLEEEGVDTSLLVELPGITSVSKIRVEDDGERVIFFEDFATSADYQPSEADLDALGRRRLVHIGMNPFADRIRRELRARGVLVSQDCAVSSGYADLDVAFCSAGDDRPEAERLAREAIAGGARLAVVTCGPAGSIAHDGERWWEAAAQPIEVVDTTGAGDSYIAGFVHRFAQGADVQTCMIEGSRVAALTCQHWGGFDQVPQIVREGAGA</sequence>
<keyword evidence="2" id="KW-0808">Transferase</keyword>
<dbReference type="Proteomes" id="UP000192775">
    <property type="component" value="Chromosome"/>
</dbReference>
<dbReference type="InterPro" id="IPR011611">
    <property type="entry name" value="PfkB_dom"/>
</dbReference>
<dbReference type="PROSITE" id="PS00584">
    <property type="entry name" value="PFKB_KINASES_2"/>
    <property type="match status" value="1"/>
</dbReference>
<feature type="domain" description="Carbohydrate kinase PfkB" evidence="4">
    <location>
        <begin position="168"/>
        <end position="262"/>
    </location>
</feature>
<dbReference type="InterPro" id="IPR002173">
    <property type="entry name" value="Carboh/pur_kinase_PfkB_CS"/>
</dbReference>
<dbReference type="PANTHER" id="PTHR43320">
    <property type="entry name" value="SUGAR KINASE"/>
    <property type="match status" value="1"/>
</dbReference>
<dbReference type="KEGG" id="cphy:B5808_17065"/>
<evidence type="ECO:0000256" key="2">
    <source>
        <dbReference type="ARBA" id="ARBA00022679"/>
    </source>
</evidence>
<evidence type="ECO:0000313" key="5">
    <source>
        <dbReference type="EMBL" id="ARJ07461.1"/>
    </source>
</evidence>
<dbReference type="SUPFAM" id="SSF53613">
    <property type="entry name" value="Ribokinase-like"/>
    <property type="match status" value="1"/>
</dbReference>